<dbReference type="OrthoDB" id="5979581at2759"/>
<keyword evidence="4" id="KW-1185">Reference proteome</keyword>
<dbReference type="PROSITE" id="PS50011">
    <property type="entry name" value="PROTEIN_KINASE_DOM"/>
    <property type="match status" value="1"/>
</dbReference>
<dbReference type="SUPFAM" id="SSF56112">
    <property type="entry name" value="Protein kinase-like (PK-like)"/>
    <property type="match status" value="1"/>
</dbReference>
<dbReference type="Proteomes" id="UP000630445">
    <property type="component" value="Unassembled WGS sequence"/>
</dbReference>
<proteinExistence type="predicted"/>
<dbReference type="AlphaFoldDB" id="A0A8H6U9S3"/>
<dbReference type="PROSITE" id="PS00108">
    <property type="entry name" value="PROTEIN_KINASE_ST"/>
    <property type="match status" value="1"/>
</dbReference>
<sequence>MMVLEPFEKTLWSARIRRPLTTREIKHIMKLALLGLREIHEKGLVYCDFKMENVVLNEFNDTDPASDDVAIPLRINAKLADLGSVMSPTEVK</sequence>
<reference evidence="2" key="1">
    <citation type="submission" date="2020-06" db="EMBL/GenBank/DDBJ databases">
        <title>Draft genome sequences of strains closely related to Aspergillus parafelis and Aspergillus hiratsukae.</title>
        <authorList>
            <person name="Dos Santos R.A.C."/>
            <person name="Rivero-Menendez O."/>
            <person name="Steenwyk J.L."/>
            <person name="Mead M.E."/>
            <person name="Goldman G.H."/>
            <person name="Alastruey-Izquierdo A."/>
            <person name="Rokas A."/>
        </authorList>
    </citation>
    <scope>NUCLEOTIDE SEQUENCE</scope>
    <source>
        <strain evidence="2">CNM-CM5793</strain>
        <strain evidence="3">CNM-CM6106</strain>
    </source>
</reference>
<evidence type="ECO:0000259" key="1">
    <source>
        <dbReference type="PROSITE" id="PS50011"/>
    </source>
</evidence>
<protein>
    <recommendedName>
        <fullName evidence="1">Protein kinase domain-containing protein</fullName>
    </recommendedName>
</protein>
<dbReference type="Proteomes" id="UP000662466">
    <property type="component" value="Unassembled WGS sequence"/>
</dbReference>
<comment type="caution">
    <text evidence="2">The sequence shown here is derived from an EMBL/GenBank/DDBJ whole genome shotgun (WGS) entry which is preliminary data.</text>
</comment>
<evidence type="ECO:0000313" key="4">
    <source>
        <dbReference type="Proteomes" id="UP000630445"/>
    </source>
</evidence>
<feature type="domain" description="Protein kinase" evidence="1">
    <location>
        <begin position="1"/>
        <end position="92"/>
    </location>
</feature>
<evidence type="ECO:0000313" key="2">
    <source>
        <dbReference type="EMBL" id="KAF7114686.1"/>
    </source>
</evidence>
<dbReference type="InterPro" id="IPR000719">
    <property type="entry name" value="Prot_kinase_dom"/>
</dbReference>
<dbReference type="Gene3D" id="1.10.510.10">
    <property type="entry name" value="Transferase(Phosphotransferase) domain 1"/>
    <property type="match status" value="1"/>
</dbReference>
<dbReference type="Pfam" id="PF00069">
    <property type="entry name" value="Pkinase"/>
    <property type="match status" value="1"/>
</dbReference>
<dbReference type="EMBL" id="JACBAF010002313">
    <property type="protein sequence ID" value="KAF7156217.1"/>
    <property type="molecule type" value="Genomic_DNA"/>
</dbReference>
<dbReference type="EMBL" id="JACBAD010002122">
    <property type="protein sequence ID" value="KAF7114686.1"/>
    <property type="molecule type" value="Genomic_DNA"/>
</dbReference>
<gene>
    <name evidence="2" type="ORF">CNMCM5793_009637</name>
    <name evidence="3" type="ORF">CNMCM6106_009282</name>
</gene>
<organism evidence="2 4">
    <name type="scientific">Aspergillus hiratsukae</name>
    <dbReference type="NCBI Taxonomy" id="1194566"/>
    <lineage>
        <taxon>Eukaryota</taxon>
        <taxon>Fungi</taxon>
        <taxon>Dikarya</taxon>
        <taxon>Ascomycota</taxon>
        <taxon>Pezizomycotina</taxon>
        <taxon>Eurotiomycetes</taxon>
        <taxon>Eurotiomycetidae</taxon>
        <taxon>Eurotiales</taxon>
        <taxon>Aspergillaceae</taxon>
        <taxon>Aspergillus</taxon>
        <taxon>Aspergillus subgen. Fumigati</taxon>
    </lineage>
</organism>
<dbReference type="InterPro" id="IPR008271">
    <property type="entry name" value="Ser/Thr_kinase_AS"/>
</dbReference>
<accession>A0A8H6U9S3</accession>
<evidence type="ECO:0000313" key="3">
    <source>
        <dbReference type="EMBL" id="KAF7156217.1"/>
    </source>
</evidence>
<dbReference type="InterPro" id="IPR011009">
    <property type="entry name" value="Kinase-like_dom_sf"/>
</dbReference>
<name>A0A8H6U9S3_9EURO</name>
<dbReference type="GO" id="GO:0005524">
    <property type="term" value="F:ATP binding"/>
    <property type="evidence" value="ECO:0007669"/>
    <property type="project" value="InterPro"/>
</dbReference>
<dbReference type="GO" id="GO:0004672">
    <property type="term" value="F:protein kinase activity"/>
    <property type="evidence" value="ECO:0007669"/>
    <property type="project" value="InterPro"/>
</dbReference>